<organism evidence="1">
    <name type="scientific">Arundo donax</name>
    <name type="common">Giant reed</name>
    <name type="synonym">Donax arundinaceus</name>
    <dbReference type="NCBI Taxonomy" id="35708"/>
    <lineage>
        <taxon>Eukaryota</taxon>
        <taxon>Viridiplantae</taxon>
        <taxon>Streptophyta</taxon>
        <taxon>Embryophyta</taxon>
        <taxon>Tracheophyta</taxon>
        <taxon>Spermatophyta</taxon>
        <taxon>Magnoliopsida</taxon>
        <taxon>Liliopsida</taxon>
        <taxon>Poales</taxon>
        <taxon>Poaceae</taxon>
        <taxon>PACMAD clade</taxon>
        <taxon>Arundinoideae</taxon>
        <taxon>Arundineae</taxon>
        <taxon>Arundo</taxon>
    </lineage>
</organism>
<evidence type="ECO:0000313" key="1">
    <source>
        <dbReference type="EMBL" id="JAD63085.1"/>
    </source>
</evidence>
<reference evidence="1" key="2">
    <citation type="journal article" date="2015" name="Data Brief">
        <title>Shoot transcriptome of the giant reed, Arundo donax.</title>
        <authorList>
            <person name="Barrero R.A."/>
            <person name="Guerrero F.D."/>
            <person name="Moolhuijzen P."/>
            <person name="Goolsby J.A."/>
            <person name="Tidwell J."/>
            <person name="Bellgard S.E."/>
            <person name="Bellgard M.I."/>
        </authorList>
    </citation>
    <scope>NUCLEOTIDE SEQUENCE</scope>
    <source>
        <tissue evidence="1">Shoot tissue taken approximately 20 cm above the soil surface</tissue>
    </source>
</reference>
<name>A0A0A9BPB8_ARUDO</name>
<protein>
    <submittedName>
        <fullName evidence="1">Uncharacterized protein</fullName>
    </submittedName>
</protein>
<dbReference type="EMBL" id="GBRH01234810">
    <property type="protein sequence ID" value="JAD63085.1"/>
    <property type="molecule type" value="Transcribed_RNA"/>
</dbReference>
<reference evidence="1" key="1">
    <citation type="submission" date="2014-09" db="EMBL/GenBank/DDBJ databases">
        <authorList>
            <person name="Magalhaes I.L.F."/>
            <person name="Oliveira U."/>
            <person name="Santos F.R."/>
            <person name="Vidigal T.H.D.A."/>
            <person name="Brescovit A.D."/>
            <person name="Santos A.J."/>
        </authorList>
    </citation>
    <scope>NUCLEOTIDE SEQUENCE</scope>
    <source>
        <tissue evidence="1">Shoot tissue taken approximately 20 cm above the soil surface</tissue>
    </source>
</reference>
<proteinExistence type="predicted"/>
<accession>A0A0A9BPB8</accession>
<sequence>MKFQVLIA</sequence>